<evidence type="ECO:0000313" key="4">
    <source>
        <dbReference type="Proteomes" id="UP000697998"/>
    </source>
</evidence>
<dbReference type="Pfam" id="PF13181">
    <property type="entry name" value="TPR_8"/>
    <property type="match status" value="1"/>
</dbReference>
<sequence>MDFTHFNPQSQKEEDFLVNFVARRGMLDYFLRQLRLLEPTRPATHHLIVAPRGYGKTSLLRRIAIAVRTEPDLRSRLIALSFREEQHNVISLDIFWRNCLQSLLEVREDERATEDEIERLDAAWTRHAPRQALKRDDQDGEPVKQAFNTHCERLGRRPLLLIDNLDALLAGLPANHQWSLRNDLQSAGGPILLAAASRYPESTHDQKAAFYDFFRIQTLDKLDDKEVMYCLRIRAENRGEAGKKVLDLIECSPGRVAALNTLAGGNPRTLGVLYSVLESHASADVLSQLSAMLDTFTGWYQARTEELPIQSRAVFDALALNWDPMTAAALGEATGLDTTMVSSQLSRLEKSGYVETVSLSGRKKGRNGYQVSERFFNIWYLMRNGPRRARQSIKFLAVFLQSCFSPRERHSIARAVLQDGQADPGYALALASGLRQSQLRNQLIEHADIQSMRLGSAEEYGAAIQDLRSIDVNRKIVIEAEQTTSPSKSIRTMARLTDSKEPASRVEVARTLFNKGVRLGQLGKGEDEIQVYDDLVERFGEATEAALREAVARALVNKGVALGQLGKAEDAIKVYDDLVERFGADTEAALREAVTRALVNKGGRLGQLGKAEDAIKVYDDLVERFGEATEAALRDQVAWALFNKGVRLGQLGKSEDAIKVYDDLVERFGEATEAALRDQVARALFNKGVRVDQLGKAEDAIKVYDDLVERFGEATEAALREQVARALVNKGIRLGQLGRSEDEVQVYDDLVERFGEATEAALREQVALALNSLGNLFLEEQGTPMRALLAFEDGLATNPSPVTKQMLHSNYAYALALHTENLPMALAQVTHALAYEEGISLSGRDLLNALSSLGEPPIARWQFMFEHIGVAVEREDELLWTNYLDDLQRLLWYVVAHGQGNALRQSMEARQYPMKFAPLYHAFVAAIEGEDHLLKINPETRQAAMRIYEGLARRLKLYPRP</sequence>
<organism evidence="3 4">
    <name type="scientific">Candidatus Accumulibacter proximus</name>
    <dbReference type="NCBI Taxonomy" id="2954385"/>
    <lineage>
        <taxon>Bacteria</taxon>
        <taxon>Pseudomonadati</taxon>
        <taxon>Pseudomonadota</taxon>
        <taxon>Betaproteobacteria</taxon>
        <taxon>Candidatus Accumulibacter</taxon>
    </lineage>
</organism>
<dbReference type="EMBL" id="JADJMH010000019">
    <property type="protein sequence ID" value="MBK7676430.1"/>
    <property type="molecule type" value="Genomic_DNA"/>
</dbReference>
<evidence type="ECO:0000256" key="1">
    <source>
        <dbReference type="ARBA" id="ARBA00022737"/>
    </source>
</evidence>
<accession>A0A935UIC0</accession>
<keyword evidence="1" id="KW-0677">Repeat</keyword>
<dbReference type="SUPFAM" id="SSF46785">
    <property type="entry name" value="Winged helix' DNA-binding domain"/>
    <property type="match status" value="1"/>
</dbReference>
<dbReference type="InterPro" id="IPR036390">
    <property type="entry name" value="WH_DNA-bd_sf"/>
</dbReference>
<name>A0A935UIC0_9PROT</name>
<dbReference type="Pfam" id="PF13432">
    <property type="entry name" value="TPR_16"/>
    <property type="match status" value="1"/>
</dbReference>
<dbReference type="InterPro" id="IPR027417">
    <property type="entry name" value="P-loop_NTPase"/>
</dbReference>
<dbReference type="InterPro" id="IPR036388">
    <property type="entry name" value="WH-like_DNA-bd_sf"/>
</dbReference>
<dbReference type="SMART" id="SM00028">
    <property type="entry name" value="TPR"/>
    <property type="match status" value="3"/>
</dbReference>
<dbReference type="InterPro" id="IPR011990">
    <property type="entry name" value="TPR-like_helical_dom_sf"/>
</dbReference>
<dbReference type="SUPFAM" id="SSF48452">
    <property type="entry name" value="TPR-like"/>
    <property type="match status" value="2"/>
</dbReference>
<evidence type="ECO:0000313" key="3">
    <source>
        <dbReference type="EMBL" id="MBK7676430.1"/>
    </source>
</evidence>
<dbReference type="PANTHER" id="PTHR44943">
    <property type="entry name" value="CELLULOSE SYNTHASE OPERON PROTEIN C"/>
    <property type="match status" value="1"/>
</dbReference>
<dbReference type="Gene3D" id="1.10.10.10">
    <property type="entry name" value="Winged helix-like DNA-binding domain superfamily/Winged helix DNA-binding domain"/>
    <property type="match status" value="1"/>
</dbReference>
<keyword evidence="2" id="KW-0802">TPR repeat</keyword>
<dbReference type="Gene3D" id="3.40.50.300">
    <property type="entry name" value="P-loop containing nucleotide triphosphate hydrolases"/>
    <property type="match status" value="1"/>
</dbReference>
<dbReference type="InterPro" id="IPR051685">
    <property type="entry name" value="Ycf3/AcsC/BcsC/TPR_MFPF"/>
</dbReference>
<dbReference type="AlphaFoldDB" id="A0A935UIC0"/>
<protein>
    <submittedName>
        <fullName evidence="3">Tetratricopeptide repeat protein</fullName>
    </submittedName>
</protein>
<comment type="caution">
    <text evidence="3">The sequence shown here is derived from an EMBL/GenBank/DDBJ whole genome shotgun (WGS) entry which is preliminary data.</text>
</comment>
<dbReference type="SUPFAM" id="SSF52540">
    <property type="entry name" value="P-loop containing nucleoside triphosphate hydrolases"/>
    <property type="match status" value="1"/>
</dbReference>
<dbReference type="Proteomes" id="UP000697998">
    <property type="component" value="Unassembled WGS sequence"/>
</dbReference>
<reference evidence="3 4" key="1">
    <citation type="submission" date="2020-10" db="EMBL/GenBank/DDBJ databases">
        <title>Connecting structure to function with the recovery of over 1000 high-quality activated sludge metagenome-assembled genomes encoding full-length rRNA genes using long-read sequencing.</title>
        <authorList>
            <person name="Singleton C.M."/>
            <person name="Petriglieri F."/>
            <person name="Kristensen J.M."/>
            <person name="Kirkegaard R.H."/>
            <person name="Michaelsen T.Y."/>
            <person name="Andersen M.H."/>
            <person name="Karst S.M."/>
            <person name="Dueholm M.S."/>
            <person name="Nielsen P.H."/>
            <person name="Albertsen M."/>
        </authorList>
    </citation>
    <scope>NUCLEOTIDE SEQUENCE [LARGE SCALE GENOMIC DNA]</scope>
    <source>
        <strain evidence="3">EsbW_18-Q3-R4-48_BATAC.285</strain>
    </source>
</reference>
<dbReference type="PANTHER" id="PTHR44943:SF8">
    <property type="entry name" value="TPR REPEAT-CONTAINING PROTEIN MJ0263"/>
    <property type="match status" value="1"/>
</dbReference>
<evidence type="ECO:0000256" key="2">
    <source>
        <dbReference type="ARBA" id="ARBA00022803"/>
    </source>
</evidence>
<proteinExistence type="predicted"/>
<gene>
    <name evidence="3" type="ORF">IPJ27_17670</name>
</gene>
<dbReference type="InterPro" id="IPR019734">
    <property type="entry name" value="TPR_rpt"/>
</dbReference>
<dbReference type="Gene3D" id="1.25.40.10">
    <property type="entry name" value="Tetratricopeptide repeat domain"/>
    <property type="match status" value="3"/>
</dbReference>